<accession>A0A833SJR3</accession>
<dbReference type="EMBL" id="LIHL02000016">
    <property type="protein sequence ID" value="KAF5443056.1"/>
    <property type="molecule type" value="Genomic_DNA"/>
</dbReference>
<evidence type="ECO:0000313" key="2">
    <source>
        <dbReference type="EMBL" id="KAF5443056.1"/>
    </source>
</evidence>
<proteinExistence type="predicted"/>
<comment type="caution">
    <text evidence="2">The sequence shown here is derived from an EMBL/GenBank/DDBJ whole genome shotgun (WGS) entry which is preliminary data.</text>
</comment>
<name>A0A833SJR3_JUGRE</name>
<dbReference type="Gramene" id="Jr16_09110_p2">
    <property type="protein sequence ID" value="cds.Jr16_09110_p2"/>
    <property type="gene ID" value="Jr16_09110"/>
</dbReference>
<dbReference type="Pfam" id="PF03732">
    <property type="entry name" value="Retrotrans_gag"/>
    <property type="match status" value="1"/>
</dbReference>
<dbReference type="Proteomes" id="UP000619265">
    <property type="component" value="Unassembled WGS sequence"/>
</dbReference>
<dbReference type="InterPro" id="IPR005162">
    <property type="entry name" value="Retrotrans_gag_dom"/>
</dbReference>
<evidence type="ECO:0000313" key="3">
    <source>
        <dbReference type="Proteomes" id="UP000619265"/>
    </source>
</evidence>
<feature type="domain" description="Retrotransposon gag" evidence="1">
    <location>
        <begin position="61"/>
        <end position="150"/>
    </location>
</feature>
<protein>
    <recommendedName>
        <fullName evidence="1">Retrotransposon gag domain-containing protein</fullName>
    </recommendedName>
</protein>
<reference evidence="2" key="2">
    <citation type="submission" date="2020-03" db="EMBL/GenBank/DDBJ databases">
        <title>Walnut 2.0.</title>
        <authorList>
            <person name="Marrano A."/>
            <person name="Britton M."/>
            <person name="Zimin A.V."/>
            <person name="Zaini P.A."/>
            <person name="Workman R."/>
            <person name="Puiu D."/>
            <person name="Bianco L."/>
            <person name="Allen B.J."/>
            <person name="Troggio M."/>
            <person name="Leslie C.A."/>
            <person name="Timp W."/>
            <person name="Dendekar A."/>
            <person name="Salzberg S.L."/>
            <person name="Neale D.B."/>
        </authorList>
    </citation>
    <scope>NUCLEOTIDE SEQUENCE</scope>
    <source>
        <tissue evidence="2">Leaves</tissue>
    </source>
</reference>
<evidence type="ECO:0000259" key="1">
    <source>
        <dbReference type="Pfam" id="PF03732"/>
    </source>
</evidence>
<reference evidence="2" key="1">
    <citation type="submission" date="2015-10" db="EMBL/GenBank/DDBJ databases">
        <authorList>
            <person name="Martinez-Garcia P.J."/>
            <person name="Crepeau M.W."/>
            <person name="Puiu D."/>
            <person name="Gonzalez-Ibeas D."/>
            <person name="Whalen J."/>
            <person name="Stevens K."/>
            <person name="Paul R."/>
            <person name="Butterfield T."/>
            <person name="Britton M."/>
            <person name="Reagan R."/>
            <person name="Chakraborty S."/>
            <person name="Walawage S.L."/>
            <person name="Vasquez-Gross H.A."/>
            <person name="Cardeno C."/>
            <person name="Famula R."/>
            <person name="Pratt K."/>
            <person name="Kuruganti S."/>
            <person name="Aradhya M.K."/>
            <person name="Leslie C.A."/>
            <person name="Dandekar A.M."/>
            <person name="Salzberg S.L."/>
            <person name="Wegrzyn J.L."/>
            <person name="Langley C.H."/>
            <person name="Neale D.B."/>
        </authorList>
    </citation>
    <scope>NUCLEOTIDE SEQUENCE</scope>
    <source>
        <tissue evidence="2">Leaves</tissue>
    </source>
</reference>
<gene>
    <name evidence="2" type="ORF">F2P56_035649</name>
</gene>
<sequence>MSRRDREVSNEIRNHEERGVFQRNVRLDFPHFSGSDPAGWTFKANQYFDCFQIPFHQKLMVASHHMEGEALVWYQSAFESGQFNSWETLVVAMQGRFGPSAFDDPMEALTRLRQTTSVSLYTSQFEALSNRLKGLSDKHKMSCFISGLKDDI</sequence>
<dbReference type="AlphaFoldDB" id="A0A833SJR3"/>
<organism evidence="2 3">
    <name type="scientific">Juglans regia</name>
    <name type="common">English walnut</name>
    <dbReference type="NCBI Taxonomy" id="51240"/>
    <lineage>
        <taxon>Eukaryota</taxon>
        <taxon>Viridiplantae</taxon>
        <taxon>Streptophyta</taxon>
        <taxon>Embryophyta</taxon>
        <taxon>Tracheophyta</taxon>
        <taxon>Spermatophyta</taxon>
        <taxon>Magnoliopsida</taxon>
        <taxon>eudicotyledons</taxon>
        <taxon>Gunneridae</taxon>
        <taxon>Pentapetalae</taxon>
        <taxon>rosids</taxon>
        <taxon>fabids</taxon>
        <taxon>Fagales</taxon>
        <taxon>Juglandaceae</taxon>
        <taxon>Juglans</taxon>
    </lineage>
</organism>